<organism evidence="5 6">
    <name type="scientific">Sphingomonas tagetis</name>
    <dbReference type="NCBI Taxonomy" id="2949092"/>
    <lineage>
        <taxon>Bacteria</taxon>
        <taxon>Pseudomonadati</taxon>
        <taxon>Pseudomonadota</taxon>
        <taxon>Alphaproteobacteria</taxon>
        <taxon>Sphingomonadales</taxon>
        <taxon>Sphingomonadaceae</taxon>
        <taxon>Sphingomonas</taxon>
    </lineage>
</organism>
<keyword evidence="5" id="KW-0378">Hydrolase</keyword>
<dbReference type="PANTHER" id="PTHR42796">
    <property type="entry name" value="FUMARYLACETOACETATE HYDROLASE DOMAIN-CONTAINING PROTEIN 2A-RELATED"/>
    <property type="match status" value="1"/>
</dbReference>
<protein>
    <submittedName>
        <fullName evidence="5">Fumarylacetoacetate hydrolase family protein</fullName>
    </submittedName>
</protein>
<dbReference type="GO" id="GO:0016787">
    <property type="term" value="F:hydrolase activity"/>
    <property type="evidence" value="ECO:0007669"/>
    <property type="project" value="UniProtKB-KW"/>
</dbReference>
<keyword evidence="2" id="KW-0479">Metal-binding</keyword>
<comment type="similarity">
    <text evidence="1">Belongs to the FAH family.</text>
</comment>
<evidence type="ECO:0000256" key="2">
    <source>
        <dbReference type="ARBA" id="ARBA00022723"/>
    </source>
</evidence>
<evidence type="ECO:0000259" key="4">
    <source>
        <dbReference type="Pfam" id="PF10370"/>
    </source>
</evidence>
<dbReference type="Pfam" id="PF10370">
    <property type="entry name" value="Rv2993c-like_N"/>
    <property type="match status" value="1"/>
</dbReference>
<comment type="caution">
    <text evidence="5">The sequence shown here is derived from an EMBL/GenBank/DDBJ whole genome shotgun (WGS) entry which is preliminary data.</text>
</comment>
<dbReference type="Proteomes" id="UP001139451">
    <property type="component" value="Unassembled WGS sequence"/>
</dbReference>
<dbReference type="EMBL" id="JAMLDX010000003">
    <property type="protein sequence ID" value="MCP3729996.1"/>
    <property type="molecule type" value="Genomic_DNA"/>
</dbReference>
<reference evidence="5" key="1">
    <citation type="submission" date="2022-05" db="EMBL/GenBank/DDBJ databases">
        <title>Sphingomonas sp. strain MG17 Genome sequencing and assembly.</title>
        <authorList>
            <person name="Kim I."/>
        </authorList>
    </citation>
    <scope>NUCLEOTIDE SEQUENCE</scope>
    <source>
        <strain evidence="5">MG17</strain>
    </source>
</reference>
<feature type="domain" description="Rv2993c-like N-terminal" evidence="4">
    <location>
        <begin position="1"/>
        <end position="57"/>
    </location>
</feature>
<dbReference type="Gene3D" id="3.90.850.10">
    <property type="entry name" value="Fumarylacetoacetase-like, C-terminal domain"/>
    <property type="match status" value="1"/>
</dbReference>
<dbReference type="InterPro" id="IPR011234">
    <property type="entry name" value="Fumarylacetoacetase-like_C"/>
</dbReference>
<dbReference type="GO" id="GO:0019752">
    <property type="term" value="P:carboxylic acid metabolic process"/>
    <property type="evidence" value="ECO:0007669"/>
    <property type="project" value="UniProtKB-ARBA"/>
</dbReference>
<evidence type="ECO:0000259" key="3">
    <source>
        <dbReference type="Pfam" id="PF01557"/>
    </source>
</evidence>
<dbReference type="InterPro" id="IPR018833">
    <property type="entry name" value="Rv2993c-like_N"/>
</dbReference>
<keyword evidence="6" id="KW-1185">Reference proteome</keyword>
<evidence type="ECO:0000256" key="1">
    <source>
        <dbReference type="ARBA" id="ARBA00010211"/>
    </source>
</evidence>
<accession>A0A9X2HJF9</accession>
<dbReference type="InterPro" id="IPR051121">
    <property type="entry name" value="FAH"/>
</dbReference>
<name>A0A9X2HJF9_9SPHN</name>
<evidence type="ECO:0000313" key="5">
    <source>
        <dbReference type="EMBL" id="MCP3729996.1"/>
    </source>
</evidence>
<dbReference type="Pfam" id="PF01557">
    <property type="entry name" value="FAA_hydrolase"/>
    <property type="match status" value="1"/>
</dbReference>
<dbReference type="AlphaFoldDB" id="A0A9X2HJF9"/>
<proteinExistence type="inferred from homology"/>
<dbReference type="GO" id="GO:0016853">
    <property type="term" value="F:isomerase activity"/>
    <property type="evidence" value="ECO:0007669"/>
    <property type="project" value="UniProtKB-ARBA"/>
</dbReference>
<sequence>MRIVALSRNGGTHYGVRHGDRVTIHPSAASAVDLAVSPADHPAGEEVALADVTLLAPVARPGKFICIGLNYRLHALEGGNPIPDYPAVFLRVATSLVGPGEALTYPEVSEQLDYEAELAVVIGKTATAVSKDDALDHVAGYSCFNDGSVRNYQRLSTQWTMGKNFDRTGGFGPELVTPDELPAGAAPLRIMTRLNGETMQDSNTGDMIFDVATLIATLSEAMTLEPGDVIATGTPSGVGYARKPQVFMRPGDVCEIEIEGIGTLCNPIARGAA</sequence>
<dbReference type="InterPro" id="IPR036663">
    <property type="entry name" value="Fumarylacetoacetase_C_sf"/>
</dbReference>
<dbReference type="PANTHER" id="PTHR42796:SF4">
    <property type="entry name" value="FUMARYLACETOACETATE HYDROLASE DOMAIN-CONTAINING PROTEIN 2A"/>
    <property type="match status" value="1"/>
</dbReference>
<dbReference type="GO" id="GO:0046872">
    <property type="term" value="F:metal ion binding"/>
    <property type="evidence" value="ECO:0007669"/>
    <property type="project" value="UniProtKB-KW"/>
</dbReference>
<dbReference type="RefSeq" id="WP_254292109.1">
    <property type="nucleotide sequence ID" value="NZ_JAMLDX010000003.1"/>
</dbReference>
<gene>
    <name evidence="5" type="ORF">M9978_06095</name>
</gene>
<feature type="domain" description="Fumarylacetoacetase-like C-terminal" evidence="3">
    <location>
        <begin position="63"/>
        <end position="268"/>
    </location>
</feature>
<dbReference type="SUPFAM" id="SSF56529">
    <property type="entry name" value="FAH"/>
    <property type="match status" value="1"/>
</dbReference>
<dbReference type="FunFam" id="3.90.850.10:FF:000002">
    <property type="entry name" value="2-hydroxyhepta-2,4-diene-1,7-dioate isomerase"/>
    <property type="match status" value="1"/>
</dbReference>
<evidence type="ECO:0000313" key="6">
    <source>
        <dbReference type="Proteomes" id="UP001139451"/>
    </source>
</evidence>